<dbReference type="AlphaFoldDB" id="A0A0D0C6U3"/>
<name>A0A0D0C6U3_9AGAR</name>
<accession>A0A0D0C6U3</accession>
<dbReference type="Proteomes" id="UP000053593">
    <property type="component" value="Unassembled WGS sequence"/>
</dbReference>
<dbReference type="HOGENOM" id="CLU_2085105_0_0_1"/>
<keyword evidence="2" id="KW-1185">Reference proteome</keyword>
<reference evidence="1 2" key="1">
    <citation type="submission" date="2014-04" db="EMBL/GenBank/DDBJ databases">
        <title>Evolutionary Origins and Diversification of the Mycorrhizal Mutualists.</title>
        <authorList>
            <consortium name="DOE Joint Genome Institute"/>
            <consortium name="Mycorrhizal Genomics Consortium"/>
            <person name="Kohler A."/>
            <person name="Kuo A."/>
            <person name="Nagy L.G."/>
            <person name="Floudas D."/>
            <person name="Copeland A."/>
            <person name="Barry K.W."/>
            <person name="Cichocki N."/>
            <person name="Veneault-Fourrey C."/>
            <person name="LaButti K."/>
            <person name="Lindquist E.A."/>
            <person name="Lipzen A."/>
            <person name="Lundell T."/>
            <person name="Morin E."/>
            <person name="Murat C."/>
            <person name="Riley R."/>
            <person name="Ohm R."/>
            <person name="Sun H."/>
            <person name="Tunlid A."/>
            <person name="Henrissat B."/>
            <person name="Grigoriev I.V."/>
            <person name="Hibbett D.S."/>
            <person name="Martin F."/>
        </authorList>
    </citation>
    <scope>NUCLEOTIDE SEQUENCE [LARGE SCALE GENOMIC DNA]</scope>
    <source>
        <strain evidence="1 2">FD-317 M1</strain>
    </source>
</reference>
<evidence type="ECO:0000313" key="1">
    <source>
        <dbReference type="EMBL" id="KIK53557.1"/>
    </source>
</evidence>
<protein>
    <submittedName>
        <fullName evidence="1">Uncharacterized protein</fullName>
    </submittedName>
</protein>
<organism evidence="1 2">
    <name type="scientific">Collybiopsis luxurians FD-317 M1</name>
    <dbReference type="NCBI Taxonomy" id="944289"/>
    <lineage>
        <taxon>Eukaryota</taxon>
        <taxon>Fungi</taxon>
        <taxon>Dikarya</taxon>
        <taxon>Basidiomycota</taxon>
        <taxon>Agaricomycotina</taxon>
        <taxon>Agaricomycetes</taxon>
        <taxon>Agaricomycetidae</taxon>
        <taxon>Agaricales</taxon>
        <taxon>Marasmiineae</taxon>
        <taxon>Omphalotaceae</taxon>
        <taxon>Collybiopsis</taxon>
        <taxon>Collybiopsis luxurians</taxon>
    </lineage>
</organism>
<dbReference type="EMBL" id="KN834827">
    <property type="protein sequence ID" value="KIK53557.1"/>
    <property type="molecule type" value="Genomic_DNA"/>
</dbReference>
<sequence>MHLTQSGGSGSPISSRSVSKLMRLLAYFNISFNSLVVLKQIIQRRWNMFDPCCRRIQHFYPQFNADPSTLLSSTIRALVVSAQYSPRLQYILILIEFPLILQSSFHSAAYSAIGRKS</sequence>
<proteinExistence type="predicted"/>
<gene>
    <name evidence="1" type="ORF">GYMLUDRAFT_927097</name>
</gene>
<evidence type="ECO:0000313" key="2">
    <source>
        <dbReference type="Proteomes" id="UP000053593"/>
    </source>
</evidence>